<evidence type="ECO:0000259" key="6">
    <source>
        <dbReference type="SMART" id="SM00382"/>
    </source>
</evidence>
<proteinExistence type="predicted"/>
<dbReference type="EMBL" id="JAPFFF010000007">
    <property type="protein sequence ID" value="KAK8886790.1"/>
    <property type="molecule type" value="Genomic_DNA"/>
</dbReference>
<keyword evidence="4" id="KW-0547">Nucleotide-binding</keyword>
<dbReference type="Pfam" id="PF07728">
    <property type="entry name" value="AAA_5"/>
    <property type="match status" value="4"/>
</dbReference>
<evidence type="ECO:0000256" key="2">
    <source>
        <dbReference type="ARBA" id="ARBA00022525"/>
    </source>
</evidence>
<dbReference type="SUPFAM" id="SSF52540">
    <property type="entry name" value="P-loop containing nucleoside triphosphate hydrolases"/>
    <property type="match status" value="3"/>
</dbReference>
<feature type="domain" description="AAA+ ATPase" evidence="6">
    <location>
        <begin position="1487"/>
        <end position="1730"/>
    </location>
</feature>
<dbReference type="PANTHER" id="PTHR48103:SF2">
    <property type="entry name" value="MIDASIN"/>
    <property type="match status" value="1"/>
</dbReference>
<dbReference type="SUPFAM" id="SSF53300">
    <property type="entry name" value="vWA-like"/>
    <property type="match status" value="1"/>
</dbReference>
<dbReference type="Proteomes" id="UP001470230">
    <property type="component" value="Unassembled WGS sequence"/>
</dbReference>
<feature type="domain" description="AAA+ ATPase" evidence="6">
    <location>
        <begin position="362"/>
        <end position="517"/>
    </location>
</feature>
<reference evidence="7 8" key="1">
    <citation type="submission" date="2024-04" db="EMBL/GenBank/DDBJ databases">
        <title>Tritrichomonas musculus Genome.</title>
        <authorList>
            <person name="Alves-Ferreira E."/>
            <person name="Grigg M."/>
            <person name="Lorenzi H."/>
            <person name="Galac M."/>
        </authorList>
    </citation>
    <scope>NUCLEOTIDE SEQUENCE [LARGE SCALE GENOMIC DNA]</scope>
    <source>
        <strain evidence="7 8">EAF2021</strain>
    </source>
</reference>
<keyword evidence="8" id="KW-1185">Reference proteome</keyword>
<dbReference type="InterPro" id="IPR036465">
    <property type="entry name" value="vWFA_dom_sf"/>
</dbReference>
<dbReference type="InterPro" id="IPR003593">
    <property type="entry name" value="AAA+_ATPase"/>
</dbReference>
<dbReference type="InterPro" id="IPR011704">
    <property type="entry name" value="ATPase_dyneun-rel_AAA"/>
</dbReference>
<accession>A0ABR2K9T8</accession>
<evidence type="ECO:0000313" key="7">
    <source>
        <dbReference type="EMBL" id="KAK8886790.1"/>
    </source>
</evidence>
<keyword evidence="3" id="KW-0732">Signal</keyword>
<name>A0ABR2K9T8_9EUKA</name>
<evidence type="ECO:0000256" key="1">
    <source>
        <dbReference type="ARBA" id="ARBA00004613"/>
    </source>
</evidence>
<keyword evidence="5" id="KW-0067">ATP-binding</keyword>
<keyword evidence="2" id="KW-0964">Secreted</keyword>
<evidence type="ECO:0000256" key="5">
    <source>
        <dbReference type="ARBA" id="ARBA00022840"/>
    </source>
</evidence>
<evidence type="ECO:0000256" key="4">
    <source>
        <dbReference type="ARBA" id="ARBA00022741"/>
    </source>
</evidence>
<comment type="subcellular location">
    <subcellularLocation>
        <location evidence="1">Secreted</location>
    </subcellularLocation>
</comment>
<gene>
    <name evidence="7" type="ORF">M9Y10_042260</name>
</gene>
<dbReference type="PANTHER" id="PTHR48103">
    <property type="entry name" value="MIDASIN-RELATED"/>
    <property type="match status" value="1"/>
</dbReference>
<organism evidence="7 8">
    <name type="scientific">Tritrichomonas musculus</name>
    <dbReference type="NCBI Taxonomy" id="1915356"/>
    <lineage>
        <taxon>Eukaryota</taxon>
        <taxon>Metamonada</taxon>
        <taxon>Parabasalia</taxon>
        <taxon>Tritrichomonadida</taxon>
        <taxon>Tritrichomonadidae</taxon>
        <taxon>Tritrichomonas</taxon>
    </lineage>
</organism>
<evidence type="ECO:0000256" key="3">
    <source>
        <dbReference type="ARBA" id="ARBA00022729"/>
    </source>
</evidence>
<evidence type="ECO:0000313" key="8">
    <source>
        <dbReference type="Proteomes" id="UP001470230"/>
    </source>
</evidence>
<sequence length="4652" mass="536330">MNTDQSVNEYNKVSSPDTNLYGQNRAFEKRESLDCNKIKNFCKEPVFTTDSINEILGQVVNYKKALDLGFVDTDEAKIKIAQIILAAISRIFLLIIGPTSSGKTFSVQAAAKIFENINIPNIQNRKVKYKRKNLSENTTRDDLNGQIVYDENLNKFVFKKGDFTEAFEKGMWLLLDEYSLAHPSALQAIEIAIDTGKLTLQEIGGTREINMNENFFLVCTTNPNNEEYSRYVLSEEFNDKFHILEFENFSNDEMKNILFNKCKKDNVKNDIQKIVETHKKYTGKDGPKCKNMYTLRDFDKASILINKGYDTEKIIDILYRTRAGEPLLTYKRDTNPFTNIIGFIPTDNRLIYGQLCLDCLHSGFNIIIESEYSSGTKYFAEALAKQYNPRLKPLIITMTNEIHESDLTEFSVPLSDDSNKQTKIKLKTLKGVIYRGMEEGRVVIINEAENGNTKVMESFNDITESNFLYDLNKVSDRIKNANPSFRIIVTLHSNIPNKLSTAFKNRFIHVVIHDKQEISNHFNFPKEIPINIKSKSFPTSIPIPEIESYCQKSNIANTSQISSVYKLTKASIQKSIPLCILSESGYGRNTGIHLMLNEKFKDPAQIHIVYCTSEISIDYLIGKYVYEGRLIFQIGPLLQAAVNGEAVILKNIDKLSKHAFSCIEAILNHLIDNEREVIIPGYDVSNYKISKGFCCLATVDGDDTNDIPRHVKKYFEIQKIPTPTQNDYFKICEALYPDLKINRPDLISDLITCFTSCMNDKDLFDLSFRMFIRILSSVDRLCLPGSPTEQAISLFALFQNVLYNNSKMSLLSNLNNKIKFNNAQIEKQINGNIYIENKQLIRGPLSCSLVGIDNIEKLKIMSKEKLNASFYIFSCSSPILMVGPTSFKETILKTLFGDIKVFFATRETSIGDIIGNISFKKNKIGSGRFGHGDIYDLLIEYMSMNFSTSNKITDINLKSPDSFQKIQKIIDDMEEGKLKPYFKYLYDIAKNDCEYATFFELGYVTRELMMGNIVLIKGIDQLSSTIIDNMIILLNDIVDLNEYIPGLKFVPRHSLFFTCSEYGYNKFSNSFLSRVQSVYIQTIRKEDIMQYVDVSLLDIYDTIIHDYSDTMKTINLLKIAEVLNNFNSPEERITAAQNIIENQKIDSLFFDNKKIYNLNDLIEYSKRTNELRSKRTGVKIFVDIYDDTNLKTIVFVPSVAYLLDLCIISLATHIPLIVESAPGQTKSTLIKYFGDAIGIKTKSMNMSRSRTSEELIGQIAPTEKGFEYKKGDLFEHIGENVNYLFDEINLSSLPLLSQILNVFKAPYDTKVVHPKDTKVYIKKFNLFATMNPAALTPNRIGLPQGFYSCSIVYKMPNYSKWDSSQIISSILCQFEDILEDYNNSLDFIVEVHKICMEKSSDVTIRDMIKLAELFQNYKNKNKESKIPKEKIASFVQLVYSSKITTWQDEFNNKKDKYSNKTNKVKMSKKLTKQQNNGMEQLIEALETNRGIILQGKSGTGKSYIIRNAAKKYFNGEEHKVHLIQLSAESDLSEIIGRYEPDYKDNSKCLSKLKKSVIQELENSSLSEDKETILSEYLMLLSKKEEITKTVKEMKSNPKIMEFPSIASRVNKFLDKSTIQLGFKYRDSPLITAMEKGDWVVLDFINLCPSDILETLNSLLEELHYIRVTKGTTEYIYSMIPQENMENVKEIKPNFRIIMTSDGRKNNSSNTLPTPFKSRCIELEIGNPSINDLPTIARSYFDVPIYADFLPKCFPNNDKNHVRDIIRMMKICKTLVVNTNLTPEKAIGKTIKYILDQKYIIPDTFIVPQKDSNDIIIEILSTIQTNLLNGNLSDKDFGSINAEIIKMKFMELKDCDQEDDIKNLFKATLHLACFVFSTKNYTSTKGIISERIITFLLCGYLLSNNKKNILPDFIWNLKFKPSVWDLLFINKNKYKEFTTKEGFLHFINSEEYDIGDFSRELFNFSKKDIKSYSTAKSEYLKMIDMLFKGIKIYNDQSILETDHKEKIIIENLPLSFPSIPDNTLIKDKILYSNIIEILQYLEIQPPYDEMIKSFNLDLRQYEISNDFDYLYNNTTDIPSSIILTEILLKYDQTYKILKLINEIQQNSKNIYQNLLNIFLNNQITIEIINKSIEEIKDYCGKNKNDVTDSIYELAENAEKIISRAYEQKRMNDLVVMKEKELFERIINIRQSIINSFIFNYINELIDKSPINDELLNQIEDMALLDQRIIKTNVNNYVKYKHPFIRSFGVSNNIIDILKYSVIVTSFIVPSSCDSFNIPSNICLQLIKKIGQNTICKLVNKINCPTELNKKEVNYHFLGKLIEKLKLTPIKMEELNDTNIISKIISFMDQYYMNTCIVSESSKPKEYIDLMMHERRETSVLKLMTHLSDDQKNIIIKQYSDLLDYKESSNDIKVTKDLIKKYCINIPHEDYGLCALLPFDVPINNNSISQIAHILTEQEARKYNIENKFGEKISLNNTDYIIIHTEQLLYNYLYLSFYNIVNQSLAKEFEIIDYIFKVLNPATPMEILQKDIILYLSKIKKNEICENEKEILKDSLRKIWMQTEIDIFNDNLYTLYNENYRKQMINYLKEKEQYEIYQKQTNNYSFEKEIQFINESIDKIICQNKILFLEIKTTFMYLLENETRENQNKLNGINGQKEMKNETDIVIELANVFLEPLITDSKYNGPYIHIKEKGNNYIDKYDKYEKSFFSNLYFKNKNNYKGFLNYDPTYVNTNKYNTFLKCNKGNKDCNHLHNIINNAKNIFSKFNLNYIQKAINYIKEIQKYPDHLIIQESQNIINHINTIKNMENIISKYKITQEPPKPQINFIPNSEPFKKICDMLMIVYENGKAHLLNEINYNIDKCYRNSNLIMNISNLTNATIKTEQPTQISQINDKIILSMNIKSENQKIDFINTQNNSNIGSIKFNCSFVEPEVYLVFSTPVIIKNNIIHIKGSISKQLSIFLNFNSTTLKHDFKFESLKGSEIPKTYVSIENTNNLIQFSFSEYGRFIAKMEITFSKSNIIISVLIDVNVNLKTHSLIFDAKTKKEILKTKKISKSEYFYVQSPKPPECIDCTLYPKINNIPYIHLVYTDCQSNIKSIYGAADVAFIESYFNLELYKNIYPKLRNFTDQYPYSSFYFRKKHNSVYLCNNNKYFANEIILKLNFQEKRLDSISFTEEFYQKKNFTQQGVIITELLKVDGGNQVGLLIQQIHSTQNVLFDINRDKIIPWVYILKLIDTTIDDRKEKYIKNIPENLYIGSDKSFYAIATESSVKLCNDIPDISINNSIKQNNIAIKKVCIDEYNYLESINCFDLFSILKNLYQIKLAMQLYRQFLDSKPKIASNLSLIYRIFKFLVSKSVMINTLNDIVSIGDKLFSGNNFSQNLEITIDNLTSESTEEIKFKYPKKNSDYKPKKENLIEESEIKTDPNENILPSYNKFDIGKGIDYGLRNKTFSRVNLILLDETLESDKKDTEKTVKKEDKNTIKINESSVLEAAPMNIDSSTFDESKSPRLAYNRALSKNPKLYELSNIEKNNKNLYVSDVPPKEGNIPNFDSYVFQILDILFKSEFSISTPKNHITLIFDISVLSGKNNKNLLATNMMVVLEMLNTFDITFSVWMFADRNLCFCVKKPNDLYDNARKTLIKDAYFLDRINQDSFVLSSITTICQQSTEKDSCLFIIFSTFISSQVLTPYMKWEEIALLSLNNRNIIGYIEPCQYIETIISNRLKESLRETSYLSYLTMSDICSSISNLLLKIFIMFKGCSKSEHSIIPNSLNIKCNKFINNIDFKSEIYICKNSMHGKKPQNSYSEKNELYKTKVEGNFEIINLNNLEFGDLTYGSRIFPPNKATKFELSSHGRLISCEGIIKLILSNFTNILIFKEKRGEKIREYAINIVVDNSTIIKKYSLNHCFLSVISLITSLKELEIPSVNLIFSGSKIISLLVNQDLKYISNEDPLYSKIYNILIENASESRTLDAAIKKVVSQKSSNIMSHLMFVITDALLGKDQENEIIDAISFAQLNGTTVIGIATGPTPYRMEEIFSWSIWSKNPYKTREALNKLLMSSITKNVFRPYDKLPTPKLPTTLPNLKHDIKNSDLLKKFADTEFYNLFITESLNMEAFDSKNFTGSNYTTDSNYDSCKNGKYEGFIILVMMFYQGKPGTADYKITANTFINGPPGMPRDTKSPGDKFKEKGFDYKIVTTYRESIQELISGKYHIAMLCTASTGDEKLTEDENYFESFRETIVKFQQEGGALVMFAENPPFIFEINHILQLIPNLQIRVDPKNSDPGGGIMVASSGDEVRSGEFLNCKYTFNAIINGIRHNCLPSLGGGLERLSEGKTLAKFINIDSSFKIFSRTRYGTPSCVYRVPLKNEGIIILDNGASKFFNEYTETGAARYINNLAMACVHYSNLRNLMDGNLNKKGIKINVCIRPRRSLLFIKPPTPLLITIIIDATFSMAHVIDTCKNKLRDLINECKSRVKDIQIYIQFVAYRDICDRYNYNGMIEKHCITSSPDSVRNFMNSIAATGGGDTPENIAAGFETALDQIESSSLKYKNIFILLGDAPSHYHDFNDSSHKSGNERGQSWSSVWSNINYRMSNLKIEKLITVSCDPDFDRQYRVWNNYGCYYINSILIKNSISNTSSLESIFVGVVAKTVQYMYQ</sequence>
<protein>
    <recommendedName>
        <fullName evidence="6">AAA+ ATPase domain-containing protein</fullName>
    </recommendedName>
</protein>
<dbReference type="InterPro" id="IPR056861">
    <property type="entry name" value="HMCN1-like_VWA"/>
</dbReference>
<comment type="caution">
    <text evidence="7">The sequence shown here is derived from an EMBL/GenBank/DDBJ whole genome shotgun (WGS) entry which is preliminary data.</text>
</comment>
<dbReference type="Gene3D" id="3.40.50.300">
    <property type="entry name" value="P-loop containing nucleotide triphosphate hydrolases"/>
    <property type="match status" value="5"/>
</dbReference>
<dbReference type="SMART" id="SM00382">
    <property type="entry name" value="AAA"/>
    <property type="match status" value="3"/>
</dbReference>
<dbReference type="Gene3D" id="3.40.50.410">
    <property type="entry name" value="von Willebrand factor, type A domain"/>
    <property type="match status" value="1"/>
</dbReference>
<dbReference type="Pfam" id="PF25106">
    <property type="entry name" value="VWA_4"/>
    <property type="match status" value="1"/>
</dbReference>
<dbReference type="InterPro" id="IPR027417">
    <property type="entry name" value="P-loop_NTPase"/>
</dbReference>
<feature type="domain" description="AAA+ ATPase" evidence="6">
    <location>
        <begin position="89"/>
        <end position="250"/>
    </location>
</feature>